<dbReference type="Proteomes" id="UP000176221">
    <property type="component" value="Unassembled WGS sequence"/>
</dbReference>
<evidence type="ECO:0000256" key="1">
    <source>
        <dbReference type="SAM" id="Coils"/>
    </source>
</evidence>
<keyword evidence="1" id="KW-0175">Coiled coil</keyword>
<organism evidence="3 4">
    <name type="scientific">Candidatus Taylorbacteria bacterium RIFCSPLOWO2_01_FULL_45_15b</name>
    <dbReference type="NCBI Taxonomy" id="1802319"/>
    <lineage>
        <taxon>Bacteria</taxon>
        <taxon>Candidatus Tayloriibacteriota</taxon>
    </lineage>
</organism>
<dbReference type="SUPFAM" id="SSF55797">
    <property type="entry name" value="PR-1-like"/>
    <property type="match status" value="1"/>
</dbReference>
<name>A0A1G2N8Z6_9BACT</name>
<evidence type="ECO:0000313" key="4">
    <source>
        <dbReference type="Proteomes" id="UP000176221"/>
    </source>
</evidence>
<dbReference type="InterPro" id="IPR014044">
    <property type="entry name" value="CAP_dom"/>
</dbReference>
<dbReference type="Gene3D" id="3.40.33.10">
    <property type="entry name" value="CAP"/>
    <property type="match status" value="1"/>
</dbReference>
<evidence type="ECO:0000313" key="3">
    <source>
        <dbReference type="EMBL" id="OHA32604.1"/>
    </source>
</evidence>
<dbReference type="Pfam" id="PF00188">
    <property type="entry name" value="CAP"/>
    <property type="match status" value="1"/>
</dbReference>
<comment type="caution">
    <text evidence="3">The sequence shown here is derived from an EMBL/GenBank/DDBJ whole genome shotgun (WGS) entry which is preliminary data.</text>
</comment>
<reference evidence="3 4" key="1">
    <citation type="journal article" date="2016" name="Nat. Commun.">
        <title>Thousands of microbial genomes shed light on interconnected biogeochemical processes in an aquifer system.</title>
        <authorList>
            <person name="Anantharaman K."/>
            <person name="Brown C.T."/>
            <person name="Hug L.A."/>
            <person name="Sharon I."/>
            <person name="Castelle C.J."/>
            <person name="Probst A.J."/>
            <person name="Thomas B.C."/>
            <person name="Singh A."/>
            <person name="Wilkins M.J."/>
            <person name="Karaoz U."/>
            <person name="Brodie E.L."/>
            <person name="Williams K.H."/>
            <person name="Hubbard S.S."/>
            <person name="Banfield J.F."/>
        </authorList>
    </citation>
    <scope>NUCLEOTIDE SEQUENCE [LARGE SCALE GENOMIC DNA]</scope>
</reference>
<feature type="domain" description="SCP" evidence="2">
    <location>
        <begin position="74"/>
        <end position="188"/>
    </location>
</feature>
<evidence type="ECO:0000259" key="2">
    <source>
        <dbReference type="Pfam" id="PF00188"/>
    </source>
</evidence>
<accession>A0A1G2N8Z6</accession>
<dbReference type="InterPro" id="IPR035940">
    <property type="entry name" value="CAP_sf"/>
</dbReference>
<dbReference type="PANTHER" id="PTHR31157:SF1">
    <property type="entry name" value="SCP DOMAIN-CONTAINING PROTEIN"/>
    <property type="match status" value="1"/>
</dbReference>
<feature type="coiled-coil region" evidence="1">
    <location>
        <begin position="211"/>
        <end position="262"/>
    </location>
</feature>
<protein>
    <recommendedName>
        <fullName evidence="2">SCP domain-containing protein</fullName>
    </recommendedName>
</protein>
<proteinExistence type="predicted"/>
<dbReference type="EMBL" id="MHRX01000040">
    <property type="protein sequence ID" value="OHA32604.1"/>
    <property type="molecule type" value="Genomic_DNA"/>
</dbReference>
<dbReference type="AlphaFoldDB" id="A0A1G2N8Z6"/>
<dbReference type="CDD" id="cd05379">
    <property type="entry name" value="CAP_bacterial"/>
    <property type="match status" value="1"/>
</dbReference>
<dbReference type="PANTHER" id="PTHR31157">
    <property type="entry name" value="SCP DOMAIN-CONTAINING PROTEIN"/>
    <property type="match status" value="1"/>
</dbReference>
<dbReference type="STRING" id="1802319.A2928_02750"/>
<gene>
    <name evidence="3" type="ORF">A2928_02750</name>
</gene>
<sequence length="285" mass="32045">MGVFPKQRLILFLLVATIAAGFFLYKERAIFLSVEQKLESAYHKVVDEAVFNPEPLLRLFKETGAPLDSRLVINFTNTERTTRNLNALSANTLLDSAALKKAEDILERDYFEHTAPDGIKASDLVSDAGYQFLLVGENLALGNFDDEADLVAAWMDSPGHRANILQPKYKDIGVAAVRGEYEGKDVWVSVQIFAVPSSECEAPSPRQATVIEEMRIAVKLLRDEIEEKKNELDENKKNPERYNKIVDEYNSLVGEYEELTEDLKNSITTYNSAVRSYNGCIEALQ</sequence>